<comment type="caution">
    <text evidence="1">The sequence shown here is derived from an EMBL/GenBank/DDBJ whole genome shotgun (WGS) entry which is preliminary data.</text>
</comment>
<keyword evidence="2" id="KW-1185">Reference proteome</keyword>
<accession>A0A8H5XM05</accession>
<organism evidence="1 2">
    <name type="scientific">Fusarium globosum</name>
    <dbReference type="NCBI Taxonomy" id="78864"/>
    <lineage>
        <taxon>Eukaryota</taxon>
        <taxon>Fungi</taxon>
        <taxon>Dikarya</taxon>
        <taxon>Ascomycota</taxon>
        <taxon>Pezizomycotina</taxon>
        <taxon>Sordariomycetes</taxon>
        <taxon>Hypocreomycetidae</taxon>
        <taxon>Hypocreales</taxon>
        <taxon>Nectriaceae</taxon>
        <taxon>Fusarium</taxon>
        <taxon>Fusarium fujikuroi species complex</taxon>
    </lineage>
</organism>
<dbReference type="SUPFAM" id="SSF53067">
    <property type="entry name" value="Actin-like ATPase domain"/>
    <property type="match status" value="1"/>
</dbReference>
<gene>
    <name evidence="1" type="ORF">FGLOB1_13740</name>
</gene>
<reference evidence="1 2" key="1">
    <citation type="submission" date="2020-05" db="EMBL/GenBank/DDBJ databases">
        <title>Identification and distribution of gene clusters putatively required for synthesis of sphingolipid metabolism inhibitors in phylogenetically diverse species of the filamentous fungus Fusarium.</title>
        <authorList>
            <person name="Kim H.-S."/>
            <person name="Busman M."/>
            <person name="Brown D.W."/>
            <person name="Divon H."/>
            <person name="Uhlig S."/>
            <person name="Proctor R.H."/>
        </authorList>
    </citation>
    <scope>NUCLEOTIDE SEQUENCE [LARGE SCALE GENOMIC DNA]</scope>
    <source>
        <strain evidence="1 2">NRRL 26131</strain>
    </source>
</reference>
<protein>
    <submittedName>
        <fullName evidence="1">Hsp70 chaperone protein</fullName>
    </submittedName>
</protein>
<name>A0A8H5XM05_9HYPO</name>
<dbReference type="CDD" id="cd10170">
    <property type="entry name" value="ASKHA_NBD_HSP70"/>
    <property type="match status" value="1"/>
</dbReference>
<sequence length="667" mass="76308">MSSSVEQNTGFVPSSQHANDIVVPYNRLIIAVDFGTTYSSVSWVPINANVPSDTTLRRDIRLISRYPEYPVHRENDGMHNEVPTEVIYPLDPHFRDRDALIRSRDDLDFQLAEGNDQDSDGDSVDNDPALLNALRNEEEVPPVMDVPDEFSWGYDVHRRWGIASTHSNLNNLPLARFKLLLDDSPQTEAIRKLVNKTLRTLKRKGVVQLRHYEDTWVREMTCLAVAMRRAGFPGVNDNNTIERLLITSESENAAEFASSTELKSGQSFTLVDAGGGTVDYITYRVTCEEPLRLEHEVVPADGSLDGSSYINEDFRRWLRQKLDDENNLREQYGSIIALVETLMSEHFEPRIKRNFDVLTKKPHRIKIPIPCLKEDHNLGFQRNHLVVPETVLGRIFLKRLDSIWAHLESQLDEAAVKGIAVETVMLIGGFGFSVSLQKYLRAKLREYATNNNCHVKLMLPDERNRAIIPTVVSSGGVYRACNKVNGPERIAQCSFGILRTEHFMDHPEHQNKRYMWSPHDGRRYIENTIYWFLKKEENIPPVYEYQFDSIHLLDAFPGPLICREEFYVSDAATESHYKKSDTKNKGAERAGAIEVDVTFLRDEGLITSEEAPPQEDGNKARSRHFKIDLKMRIKVIGRDLECTTIYKDQIEKKCQINIASAFMNGVE</sequence>
<evidence type="ECO:0000313" key="2">
    <source>
        <dbReference type="Proteomes" id="UP000532311"/>
    </source>
</evidence>
<evidence type="ECO:0000313" key="1">
    <source>
        <dbReference type="EMBL" id="KAF5696168.1"/>
    </source>
</evidence>
<proteinExistence type="predicted"/>
<dbReference type="Proteomes" id="UP000532311">
    <property type="component" value="Unassembled WGS sequence"/>
</dbReference>
<dbReference type="PANTHER" id="PTHR42749:SF8">
    <property type="entry name" value="HSP70 FAMILY PROTEIN (AFU_ORTHOLOGUE AFUA_3G13740)"/>
    <property type="match status" value="1"/>
</dbReference>
<dbReference type="InterPro" id="IPR043129">
    <property type="entry name" value="ATPase_NBD"/>
</dbReference>
<dbReference type="EMBL" id="JAAQPF010000894">
    <property type="protein sequence ID" value="KAF5696168.1"/>
    <property type="molecule type" value="Genomic_DNA"/>
</dbReference>
<dbReference type="AlphaFoldDB" id="A0A8H5XM05"/>
<dbReference type="PANTHER" id="PTHR42749">
    <property type="entry name" value="CELL SHAPE-DETERMINING PROTEIN MREB"/>
    <property type="match status" value="1"/>
</dbReference>